<evidence type="ECO:0000313" key="1">
    <source>
        <dbReference type="EMBL" id="JAH89234.1"/>
    </source>
</evidence>
<accession>A0A0E9WFT5</accession>
<reference evidence="1" key="2">
    <citation type="journal article" date="2015" name="Fish Shellfish Immunol.">
        <title>Early steps in the European eel (Anguilla anguilla)-Vibrio vulnificus interaction in the gills: Role of the RtxA13 toxin.</title>
        <authorList>
            <person name="Callol A."/>
            <person name="Pajuelo D."/>
            <person name="Ebbesson L."/>
            <person name="Teles M."/>
            <person name="MacKenzie S."/>
            <person name="Amaro C."/>
        </authorList>
    </citation>
    <scope>NUCLEOTIDE SEQUENCE</scope>
</reference>
<organism evidence="1">
    <name type="scientific">Anguilla anguilla</name>
    <name type="common">European freshwater eel</name>
    <name type="synonym">Muraena anguilla</name>
    <dbReference type="NCBI Taxonomy" id="7936"/>
    <lineage>
        <taxon>Eukaryota</taxon>
        <taxon>Metazoa</taxon>
        <taxon>Chordata</taxon>
        <taxon>Craniata</taxon>
        <taxon>Vertebrata</taxon>
        <taxon>Euteleostomi</taxon>
        <taxon>Actinopterygii</taxon>
        <taxon>Neopterygii</taxon>
        <taxon>Teleostei</taxon>
        <taxon>Anguilliformes</taxon>
        <taxon>Anguillidae</taxon>
        <taxon>Anguilla</taxon>
    </lineage>
</organism>
<dbReference type="EMBL" id="GBXM01019343">
    <property type="protein sequence ID" value="JAH89234.1"/>
    <property type="molecule type" value="Transcribed_RNA"/>
</dbReference>
<protein>
    <submittedName>
        <fullName evidence="1">Uncharacterized protein</fullName>
    </submittedName>
</protein>
<proteinExistence type="predicted"/>
<name>A0A0E9WFT5_ANGAN</name>
<sequence>MLYIELRKLKVILVAIAFIRGQECITRFSGMCKDVESAEDYYMQAICSSSTIG</sequence>
<reference evidence="1" key="1">
    <citation type="submission" date="2014-11" db="EMBL/GenBank/DDBJ databases">
        <authorList>
            <person name="Amaro Gonzalez C."/>
        </authorList>
    </citation>
    <scope>NUCLEOTIDE SEQUENCE</scope>
</reference>
<dbReference type="AlphaFoldDB" id="A0A0E9WFT5"/>